<dbReference type="GO" id="GO:0048038">
    <property type="term" value="F:quinone binding"/>
    <property type="evidence" value="ECO:0007669"/>
    <property type="project" value="UniProtKB-KW"/>
</dbReference>
<dbReference type="InterPro" id="IPR044698">
    <property type="entry name" value="VKOR/LTO1"/>
</dbReference>
<evidence type="ECO:0000256" key="5">
    <source>
        <dbReference type="ARBA" id="ARBA00022989"/>
    </source>
</evidence>
<evidence type="ECO:0000256" key="6">
    <source>
        <dbReference type="ARBA" id="ARBA00023002"/>
    </source>
</evidence>
<dbReference type="EMBL" id="MGJJ01000012">
    <property type="protein sequence ID" value="OGN05459.1"/>
    <property type="molecule type" value="Genomic_DNA"/>
</dbReference>
<accession>A0A1F8EZJ5</accession>
<evidence type="ECO:0000256" key="7">
    <source>
        <dbReference type="ARBA" id="ARBA00023136"/>
    </source>
</evidence>
<comment type="similarity">
    <text evidence="2">Belongs to the VKOR family.</text>
</comment>
<keyword evidence="9" id="KW-0676">Redox-active center</keyword>
<keyword evidence="6" id="KW-0560">Oxidoreductase</keyword>
<name>A0A1F8EZJ5_9BACT</name>
<feature type="domain" description="Vitamin K epoxide reductase" evidence="11">
    <location>
        <begin position="16"/>
        <end position="148"/>
    </location>
</feature>
<reference evidence="12 13" key="1">
    <citation type="journal article" date="2016" name="Nat. Commun.">
        <title>Thousands of microbial genomes shed light on interconnected biogeochemical processes in an aquifer system.</title>
        <authorList>
            <person name="Anantharaman K."/>
            <person name="Brown C.T."/>
            <person name="Hug L.A."/>
            <person name="Sharon I."/>
            <person name="Castelle C.J."/>
            <person name="Probst A.J."/>
            <person name="Thomas B.C."/>
            <person name="Singh A."/>
            <person name="Wilkins M.J."/>
            <person name="Karaoz U."/>
            <person name="Brodie E.L."/>
            <person name="Williams K.H."/>
            <person name="Hubbard S.S."/>
            <person name="Banfield J.F."/>
        </authorList>
    </citation>
    <scope>NUCLEOTIDE SEQUENCE [LARGE SCALE GENOMIC DNA]</scope>
</reference>
<sequence>MTSSKTSSTRPSKTIPNWIIFALIAVSVVGLADSSYLTAKHYLGSPINCSIFNGCEAVTASPYSVVLGVPVALWGVSYYFFFLLLAILYVDSKNEKTLEFTARFSIVGIVASAWFLFLQIFIIKALCLYCLISAVSSTTLFILGLTVLKRKNVSFLQNNLRDYFRIF</sequence>
<organism evidence="12 13">
    <name type="scientific">Candidatus Yanofskybacteria bacterium RIFCSPHIGHO2_01_FULL_44_22</name>
    <dbReference type="NCBI Taxonomy" id="1802669"/>
    <lineage>
        <taxon>Bacteria</taxon>
        <taxon>Candidatus Yanofskyibacteriota</taxon>
    </lineage>
</organism>
<comment type="caution">
    <text evidence="12">The sequence shown here is derived from an EMBL/GenBank/DDBJ whole genome shotgun (WGS) entry which is preliminary data.</text>
</comment>
<dbReference type="CDD" id="cd12916">
    <property type="entry name" value="VKOR_1"/>
    <property type="match status" value="1"/>
</dbReference>
<dbReference type="InterPro" id="IPR038354">
    <property type="entry name" value="VKOR_sf"/>
</dbReference>
<dbReference type="Proteomes" id="UP000177419">
    <property type="component" value="Unassembled WGS sequence"/>
</dbReference>
<evidence type="ECO:0000256" key="1">
    <source>
        <dbReference type="ARBA" id="ARBA00004141"/>
    </source>
</evidence>
<keyword evidence="7 10" id="KW-0472">Membrane</keyword>
<dbReference type="Pfam" id="PF07884">
    <property type="entry name" value="VKOR"/>
    <property type="match status" value="1"/>
</dbReference>
<protein>
    <recommendedName>
        <fullName evidence="11">Vitamin K epoxide reductase domain-containing protein</fullName>
    </recommendedName>
</protein>
<dbReference type="AlphaFoldDB" id="A0A1F8EZJ5"/>
<dbReference type="STRING" id="1802669.A2746_00115"/>
<gene>
    <name evidence="12" type="ORF">A2746_00115</name>
</gene>
<keyword evidence="5 10" id="KW-1133">Transmembrane helix</keyword>
<comment type="subcellular location">
    <subcellularLocation>
        <location evidence="1">Membrane</location>
        <topology evidence="1">Multi-pass membrane protein</topology>
    </subcellularLocation>
</comment>
<keyword evidence="4" id="KW-0874">Quinone</keyword>
<evidence type="ECO:0000256" key="10">
    <source>
        <dbReference type="SAM" id="Phobius"/>
    </source>
</evidence>
<feature type="transmembrane region" description="Helical" evidence="10">
    <location>
        <begin position="128"/>
        <end position="148"/>
    </location>
</feature>
<evidence type="ECO:0000256" key="9">
    <source>
        <dbReference type="ARBA" id="ARBA00023284"/>
    </source>
</evidence>
<dbReference type="Gene3D" id="1.20.1440.130">
    <property type="entry name" value="VKOR domain"/>
    <property type="match status" value="1"/>
</dbReference>
<dbReference type="PANTHER" id="PTHR34573:SF1">
    <property type="entry name" value="VITAMIN K EPOXIDE REDUCTASE DOMAIN-CONTAINING PROTEIN"/>
    <property type="match status" value="1"/>
</dbReference>
<evidence type="ECO:0000259" key="11">
    <source>
        <dbReference type="SMART" id="SM00756"/>
    </source>
</evidence>
<dbReference type="InterPro" id="IPR012932">
    <property type="entry name" value="VKOR"/>
</dbReference>
<evidence type="ECO:0000256" key="2">
    <source>
        <dbReference type="ARBA" id="ARBA00006214"/>
    </source>
</evidence>
<feature type="transmembrane region" description="Helical" evidence="10">
    <location>
        <begin position="71"/>
        <end position="90"/>
    </location>
</feature>
<dbReference type="GO" id="GO:0016491">
    <property type="term" value="F:oxidoreductase activity"/>
    <property type="evidence" value="ECO:0007669"/>
    <property type="project" value="UniProtKB-KW"/>
</dbReference>
<dbReference type="SMART" id="SM00756">
    <property type="entry name" value="VKc"/>
    <property type="match status" value="1"/>
</dbReference>
<evidence type="ECO:0000256" key="8">
    <source>
        <dbReference type="ARBA" id="ARBA00023157"/>
    </source>
</evidence>
<evidence type="ECO:0000256" key="4">
    <source>
        <dbReference type="ARBA" id="ARBA00022719"/>
    </source>
</evidence>
<keyword evidence="3 10" id="KW-0812">Transmembrane</keyword>
<evidence type="ECO:0000256" key="3">
    <source>
        <dbReference type="ARBA" id="ARBA00022692"/>
    </source>
</evidence>
<evidence type="ECO:0000313" key="13">
    <source>
        <dbReference type="Proteomes" id="UP000177419"/>
    </source>
</evidence>
<dbReference type="GO" id="GO:0016020">
    <property type="term" value="C:membrane"/>
    <property type="evidence" value="ECO:0007669"/>
    <property type="project" value="UniProtKB-SubCell"/>
</dbReference>
<keyword evidence="8" id="KW-1015">Disulfide bond</keyword>
<dbReference type="PANTHER" id="PTHR34573">
    <property type="entry name" value="VKC DOMAIN-CONTAINING PROTEIN"/>
    <property type="match status" value="1"/>
</dbReference>
<evidence type="ECO:0000313" key="12">
    <source>
        <dbReference type="EMBL" id="OGN05459.1"/>
    </source>
</evidence>
<feature type="transmembrane region" description="Helical" evidence="10">
    <location>
        <begin position="102"/>
        <end position="122"/>
    </location>
</feature>
<proteinExistence type="inferred from homology"/>